<feature type="chain" id="PRO_5024425500" evidence="2">
    <location>
        <begin position="19"/>
        <end position="1354"/>
    </location>
</feature>
<dbReference type="WBParaSite" id="MCU_000902-RA">
    <property type="protein sequence ID" value="MCU_000902-RA"/>
    <property type="gene ID" value="MCU_000902"/>
</dbReference>
<dbReference type="PANTHER" id="PTHR21559">
    <property type="entry name" value="DYSTROGLYCAN-RELATED"/>
    <property type="match status" value="1"/>
</dbReference>
<accession>A0A5K3EJ30</accession>
<dbReference type="GO" id="GO:0021675">
    <property type="term" value="P:nerve development"/>
    <property type="evidence" value="ECO:0007669"/>
    <property type="project" value="TreeGrafter"/>
</dbReference>
<dbReference type="Gene3D" id="2.60.40.10">
    <property type="entry name" value="Immunoglobulins"/>
    <property type="match status" value="1"/>
</dbReference>
<dbReference type="PANTHER" id="PTHR21559:SF21">
    <property type="entry name" value="DYSTROGLYCAN 1"/>
    <property type="match status" value="1"/>
</dbReference>
<dbReference type="GO" id="GO:0002009">
    <property type="term" value="P:morphogenesis of an epithelium"/>
    <property type="evidence" value="ECO:0007669"/>
    <property type="project" value="TreeGrafter"/>
</dbReference>
<feature type="signal peptide" evidence="2">
    <location>
        <begin position="1"/>
        <end position="18"/>
    </location>
</feature>
<dbReference type="PROSITE" id="PS00290">
    <property type="entry name" value="IG_MHC"/>
    <property type="match status" value="1"/>
</dbReference>
<dbReference type="InterPro" id="IPR003006">
    <property type="entry name" value="Ig/MHC_CS"/>
</dbReference>
<evidence type="ECO:0000256" key="2">
    <source>
        <dbReference type="SAM" id="SignalP"/>
    </source>
</evidence>
<organism evidence="3">
    <name type="scientific">Mesocestoides corti</name>
    <name type="common">Flatworm</name>
    <dbReference type="NCBI Taxonomy" id="53468"/>
    <lineage>
        <taxon>Eukaryota</taxon>
        <taxon>Metazoa</taxon>
        <taxon>Spiralia</taxon>
        <taxon>Lophotrochozoa</taxon>
        <taxon>Platyhelminthes</taxon>
        <taxon>Cestoda</taxon>
        <taxon>Eucestoda</taxon>
        <taxon>Cyclophyllidea</taxon>
        <taxon>Mesocestoididae</taxon>
        <taxon>Mesocestoides</taxon>
    </lineage>
</organism>
<dbReference type="SUPFAM" id="SSF49313">
    <property type="entry name" value="Cadherin-like"/>
    <property type="match status" value="1"/>
</dbReference>
<protein>
    <submittedName>
        <fullName evidence="3">PLAT domain-containing protein</fullName>
    </submittedName>
</protein>
<feature type="region of interest" description="Disordered" evidence="1">
    <location>
        <begin position="1266"/>
        <end position="1289"/>
    </location>
</feature>
<dbReference type="GO" id="GO:0042383">
    <property type="term" value="C:sarcolemma"/>
    <property type="evidence" value="ECO:0007669"/>
    <property type="project" value="TreeGrafter"/>
</dbReference>
<dbReference type="GO" id="GO:0005509">
    <property type="term" value="F:calcium ion binding"/>
    <property type="evidence" value="ECO:0007669"/>
    <property type="project" value="InterPro"/>
</dbReference>
<evidence type="ECO:0000313" key="3">
    <source>
        <dbReference type="WBParaSite" id="MCU_000902-RA"/>
    </source>
</evidence>
<dbReference type="GO" id="GO:0007411">
    <property type="term" value="P:axon guidance"/>
    <property type="evidence" value="ECO:0007669"/>
    <property type="project" value="TreeGrafter"/>
</dbReference>
<dbReference type="GO" id="GO:0043236">
    <property type="term" value="F:laminin binding"/>
    <property type="evidence" value="ECO:0007669"/>
    <property type="project" value="TreeGrafter"/>
</dbReference>
<evidence type="ECO:0000256" key="1">
    <source>
        <dbReference type="SAM" id="MobiDB-lite"/>
    </source>
</evidence>
<dbReference type="InterPro" id="IPR013783">
    <property type="entry name" value="Ig-like_fold"/>
</dbReference>
<dbReference type="GO" id="GO:0016011">
    <property type="term" value="C:dystroglycan complex"/>
    <property type="evidence" value="ECO:0007669"/>
    <property type="project" value="TreeGrafter"/>
</dbReference>
<keyword evidence="2" id="KW-0732">Signal</keyword>
<dbReference type="InterPro" id="IPR015919">
    <property type="entry name" value="Cadherin-like_sf"/>
</dbReference>
<reference evidence="3" key="1">
    <citation type="submission" date="2019-11" db="UniProtKB">
        <authorList>
            <consortium name="WormBaseParasite"/>
        </authorList>
    </citation>
    <scope>IDENTIFICATION</scope>
</reference>
<sequence length="1354" mass="152207">MLDRIIFLATTMVWCALGAVCDNRCRMDVSVQVGNPFIFELGTKVKVISPLPTWLTASKSGDLGHVTLLGLPLYRDVFNSSTFTVTICNSTVTCCCLHLSVMSLPKDPPIFTCLVDHPILAAIVTGLENPERIMQSPIGRINLWSTMHAHLVGFNLQPASRNVTRHSFAVLDKKPKILSSLQILAQATNHQNCTSAINKEGFLRLYFLWKIGCGYLDDTSLHLLTKIETRFQSKPVISEWLGATTNGSQVVLLDWMVGEYSPKLKVRSKRHSPQVYQRVYPSRTAGAISEASGVVSSDVESLNLPPSSSTSPIVVQAIAPIEITVNQISNIRIPATTFDAPDGTKLQLKLFDHMYPMQFGFDFKDPSTVTGKEIDSKGTNWVSFDAANEILRLRPYSEHEGTHKFVLCAYNIAGTRACTNIHVHVKPPTPIKKSFILHVYPGIFWCYPVPVYWFSELKVVSMSDIDISVTGELFSWDRNKGEICVVTELQSEQIMAFFFRGTHKASTQAVEVEFRISVKVPPIEKIISSPRLRIRLRWMNAFNSYEMRELSRLNSSLAQVLRVRVNPSVTSQNIFIYDVLKIRNFQEKDNSQLSKLLEVEFVYLPLGLPDASYSEYWSLLDELNSRSWRTSTSEISHASKDKHFISLKGICESARLSGSVSALQAAAESLHPFHLESVTELELSGSACSRILQSSSIGARGDGATQSTDVSKIYPHQITTTNLPFLDQVIDNFTVEAGLAFKKRINPNKVVPMSRIRAIEIIDEYYNRLGDSAWINVAEDKTNLFGLPLQNQVRKDAYRFWLSILTVDHREPINIHFTVDVVKWPLKVTSLPTRHGWFPRLKTVHNHRVRMRMKLDEMAGRGISLTHNWPPKSPEKSLSYRWSLLSNLDRYFRPDCGLHCGVGIMLIDIQRQDQSVIQVDWALLPLLQEGLREMFTTMGNFSDTVAATSSSICPQSSIQDLQRRLLRAPLNHRYSSPSSAVASAHQDYFPLNDLRQASWSAPAPQLVEHLDWARLGTTMVIAVDLIGTCFAPYWKGGSHASVDGGRPSTFMPIVNFTTYIGETFRHPISADNTCVRSLSQNARLFDKDLLEVNETSWVSLEGSKCRIYGIAMKSAATTGIHEFQIMASSASSVLSRVTINVVERNPLLPEVPNHRVLMRFEPGYAVRADPRTHVLQTLNRKWQFLLTLDKYLRPECQKTEKVDCANNIDLLLINIATDGDVLNVIWAKKSLVYLPSLSKWTKSSTAQPAASEKYLDGRKLNAPQRLTQREPFGELPAPRNSETDHESSCRWEELEKLTQRLQSQGPDPHVLPELVQLFARTGFGRLLDVKVERLGHCSGHPKSAVSGKLEVYLN</sequence>
<proteinExistence type="predicted"/>
<name>A0A5K3EJ30_MESCO</name>